<evidence type="ECO:0000313" key="2">
    <source>
        <dbReference type="Proteomes" id="UP000035681"/>
    </source>
</evidence>
<organism evidence="3">
    <name type="scientific">Strongyloides stercoralis</name>
    <name type="common">Threadworm</name>
    <dbReference type="NCBI Taxonomy" id="6248"/>
    <lineage>
        <taxon>Eukaryota</taxon>
        <taxon>Metazoa</taxon>
        <taxon>Ecdysozoa</taxon>
        <taxon>Nematoda</taxon>
        <taxon>Chromadorea</taxon>
        <taxon>Rhabditida</taxon>
        <taxon>Tylenchina</taxon>
        <taxon>Panagrolaimomorpha</taxon>
        <taxon>Strongyloidoidea</taxon>
        <taxon>Strongyloididae</taxon>
        <taxon>Strongyloides</taxon>
    </lineage>
</organism>
<evidence type="ECO:0000313" key="3">
    <source>
        <dbReference type="WBParaSite" id="SSTP_0001199800.1"/>
    </source>
</evidence>
<dbReference type="WBParaSite" id="SSTP_0001199800.1">
    <property type="protein sequence ID" value="SSTP_0001199800.1"/>
    <property type="gene ID" value="SSTP_0001199800"/>
</dbReference>
<keyword evidence="1" id="KW-1133">Transmembrane helix</keyword>
<name>A0A0K0ERB6_STRER</name>
<proteinExistence type="predicted"/>
<keyword evidence="1" id="KW-0472">Membrane</keyword>
<dbReference type="AlphaFoldDB" id="A0A0K0ERB6"/>
<feature type="transmembrane region" description="Helical" evidence="1">
    <location>
        <begin position="216"/>
        <end position="238"/>
    </location>
</feature>
<evidence type="ECO:0000256" key="1">
    <source>
        <dbReference type="SAM" id="Phobius"/>
    </source>
</evidence>
<dbReference type="WBParaSite" id="TCONS_00004620.p1">
    <property type="protein sequence ID" value="TCONS_00004620.p1"/>
    <property type="gene ID" value="XLOC_002365"/>
</dbReference>
<reference evidence="3" key="1">
    <citation type="submission" date="2015-08" db="UniProtKB">
        <authorList>
            <consortium name="WormBaseParasite"/>
        </authorList>
    </citation>
    <scope>IDENTIFICATION</scope>
</reference>
<protein>
    <submittedName>
        <fullName evidence="3">SUEL-type lectin domain-containing protein</fullName>
    </submittedName>
</protein>
<keyword evidence="2" id="KW-1185">Reference proteome</keyword>
<keyword evidence="1" id="KW-0812">Transmembrane</keyword>
<dbReference type="Proteomes" id="UP000035681">
    <property type="component" value="Unplaced"/>
</dbReference>
<sequence>MYLTKLFFNVVSCYATIEKNDHIEGNNLSRDTSFNVACGLDEKLINESYYIKKSFKCHSTKNFLDLKQNMSVGCKHYDGINYQCTYNHFEVKEGCHSLPELCEIAYLHCLNHTTIEILNEITTTKKSLNSLTYGPEIEQINFSTQKKGFFNKQNEQAEKTNVHVTTTIMPSNETTLLGTIPNILENTKKSESTNNSYHIPSITINNESFVKNNFSKYVYCLVIFIIFLSIFLICCIYWRKRFTNKKESYELM</sequence>
<accession>A0A0K0ERB6</accession>